<organism evidence="9 10">
    <name type="scientific">Pleomassaria siparia CBS 279.74</name>
    <dbReference type="NCBI Taxonomy" id="1314801"/>
    <lineage>
        <taxon>Eukaryota</taxon>
        <taxon>Fungi</taxon>
        <taxon>Dikarya</taxon>
        <taxon>Ascomycota</taxon>
        <taxon>Pezizomycotina</taxon>
        <taxon>Dothideomycetes</taxon>
        <taxon>Pleosporomycetidae</taxon>
        <taxon>Pleosporales</taxon>
        <taxon>Pleomassariaceae</taxon>
        <taxon>Pleomassaria</taxon>
    </lineage>
</organism>
<evidence type="ECO:0000259" key="8">
    <source>
        <dbReference type="Pfam" id="PF20684"/>
    </source>
</evidence>
<feature type="transmembrane region" description="Helical" evidence="7">
    <location>
        <begin position="14"/>
        <end position="34"/>
    </location>
</feature>
<name>A0A6G1KCM6_9PLEO</name>
<dbReference type="AlphaFoldDB" id="A0A6G1KCM6"/>
<dbReference type="PANTHER" id="PTHR33048">
    <property type="entry name" value="PTH11-LIKE INTEGRAL MEMBRANE PROTEIN (AFU_ORTHOLOGUE AFUA_5G11245)"/>
    <property type="match status" value="1"/>
</dbReference>
<reference evidence="9" key="1">
    <citation type="journal article" date="2020" name="Stud. Mycol.">
        <title>101 Dothideomycetes genomes: a test case for predicting lifestyles and emergence of pathogens.</title>
        <authorList>
            <person name="Haridas S."/>
            <person name="Albert R."/>
            <person name="Binder M."/>
            <person name="Bloem J."/>
            <person name="Labutti K."/>
            <person name="Salamov A."/>
            <person name="Andreopoulos B."/>
            <person name="Baker S."/>
            <person name="Barry K."/>
            <person name="Bills G."/>
            <person name="Bluhm B."/>
            <person name="Cannon C."/>
            <person name="Castanera R."/>
            <person name="Culley D."/>
            <person name="Daum C."/>
            <person name="Ezra D."/>
            <person name="Gonzalez J."/>
            <person name="Henrissat B."/>
            <person name="Kuo A."/>
            <person name="Liang C."/>
            <person name="Lipzen A."/>
            <person name="Lutzoni F."/>
            <person name="Magnuson J."/>
            <person name="Mondo S."/>
            <person name="Nolan M."/>
            <person name="Ohm R."/>
            <person name="Pangilinan J."/>
            <person name="Park H.-J."/>
            <person name="Ramirez L."/>
            <person name="Alfaro M."/>
            <person name="Sun H."/>
            <person name="Tritt A."/>
            <person name="Yoshinaga Y."/>
            <person name="Zwiers L.-H."/>
            <person name="Turgeon B."/>
            <person name="Goodwin S."/>
            <person name="Spatafora J."/>
            <person name="Crous P."/>
            <person name="Grigoriev I."/>
        </authorList>
    </citation>
    <scope>NUCLEOTIDE SEQUENCE</scope>
    <source>
        <strain evidence="9">CBS 279.74</strain>
    </source>
</reference>
<gene>
    <name evidence="9" type="ORF">K504DRAFT_265654</name>
</gene>
<dbReference type="InterPro" id="IPR049326">
    <property type="entry name" value="Rhodopsin_dom_fungi"/>
</dbReference>
<accession>A0A6G1KCM6</accession>
<evidence type="ECO:0000313" key="10">
    <source>
        <dbReference type="Proteomes" id="UP000799428"/>
    </source>
</evidence>
<sequence length="392" mass="42377">MVAPSPEFLAQSRVPQIIAGNAVVQIIGTLFFLTRSYTRLFIIRSWKSEDYVLTVGWLAAMGYSICQYGEVSQGAGRHLAFNSITGTTSPVTLQKYSYAAFPFLFIALIFTKLSIGLSYIRIFYHDVLGRRLVQGTMVLLVLSNVANIGEVMLACNPIQVYWTELRPASKCITTQIPLYVNGTINVLVDIGLIATVLPRVLKLKLNNRQRYVLVGIVSIGWIAVAAGILRLVRVGMTLGKPGGIVDAPWDTYDISIWSSSEIYVGLVCAAAPGIKPLVSKILPKILGSTTKSRSQSRSQTWTADANPGSIELSLKKMRRGTIGSVTTNRSTNDAKSTGPYIEVSRGVDVDLLDDDDDGKEESGIIPGGGGDAGIHMTSETTVPTTTTAAARR</sequence>
<evidence type="ECO:0000256" key="4">
    <source>
        <dbReference type="ARBA" id="ARBA00023136"/>
    </source>
</evidence>
<proteinExistence type="inferred from homology"/>
<evidence type="ECO:0000256" key="7">
    <source>
        <dbReference type="SAM" id="Phobius"/>
    </source>
</evidence>
<dbReference type="Pfam" id="PF20684">
    <property type="entry name" value="Fung_rhodopsin"/>
    <property type="match status" value="1"/>
</dbReference>
<comment type="subcellular location">
    <subcellularLocation>
        <location evidence="1">Membrane</location>
        <topology evidence="1">Multi-pass membrane protein</topology>
    </subcellularLocation>
</comment>
<keyword evidence="2 7" id="KW-0812">Transmembrane</keyword>
<keyword evidence="4 7" id="KW-0472">Membrane</keyword>
<feature type="region of interest" description="Disordered" evidence="6">
    <location>
        <begin position="354"/>
        <end position="392"/>
    </location>
</feature>
<comment type="similarity">
    <text evidence="5">Belongs to the SAT4 family.</text>
</comment>
<dbReference type="EMBL" id="MU005769">
    <property type="protein sequence ID" value="KAF2710568.1"/>
    <property type="molecule type" value="Genomic_DNA"/>
</dbReference>
<evidence type="ECO:0000256" key="5">
    <source>
        <dbReference type="ARBA" id="ARBA00038359"/>
    </source>
</evidence>
<dbReference type="Proteomes" id="UP000799428">
    <property type="component" value="Unassembled WGS sequence"/>
</dbReference>
<dbReference type="OrthoDB" id="444631at2759"/>
<feature type="transmembrane region" description="Helical" evidence="7">
    <location>
        <begin position="176"/>
        <end position="198"/>
    </location>
</feature>
<keyword evidence="3 7" id="KW-1133">Transmembrane helix</keyword>
<evidence type="ECO:0000256" key="2">
    <source>
        <dbReference type="ARBA" id="ARBA00022692"/>
    </source>
</evidence>
<feature type="transmembrane region" description="Helical" evidence="7">
    <location>
        <begin position="98"/>
        <end position="120"/>
    </location>
</feature>
<evidence type="ECO:0000256" key="1">
    <source>
        <dbReference type="ARBA" id="ARBA00004141"/>
    </source>
</evidence>
<evidence type="ECO:0000256" key="3">
    <source>
        <dbReference type="ARBA" id="ARBA00022989"/>
    </source>
</evidence>
<evidence type="ECO:0000256" key="6">
    <source>
        <dbReference type="SAM" id="MobiDB-lite"/>
    </source>
</evidence>
<dbReference type="GO" id="GO:0016020">
    <property type="term" value="C:membrane"/>
    <property type="evidence" value="ECO:0007669"/>
    <property type="project" value="UniProtKB-SubCell"/>
</dbReference>
<evidence type="ECO:0000313" key="9">
    <source>
        <dbReference type="EMBL" id="KAF2710568.1"/>
    </source>
</evidence>
<keyword evidence="10" id="KW-1185">Reference proteome</keyword>
<feature type="transmembrane region" description="Helical" evidence="7">
    <location>
        <begin position="132"/>
        <end position="155"/>
    </location>
</feature>
<protein>
    <recommendedName>
        <fullName evidence="8">Rhodopsin domain-containing protein</fullName>
    </recommendedName>
</protein>
<dbReference type="InterPro" id="IPR052337">
    <property type="entry name" value="SAT4-like"/>
</dbReference>
<dbReference type="PANTHER" id="PTHR33048:SF129">
    <property type="entry name" value="INTEGRAL MEMBRANE PROTEIN-RELATED"/>
    <property type="match status" value="1"/>
</dbReference>
<feature type="compositionally biased region" description="Low complexity" evidence="6">
    <location>
        <begin position="373"/>
        <end position="392"/>
    </location>
</feature>
<feature type="transmembrane region" description="Helical" evidence="7">
    <location>
        <begin position="210"/>
        <end position="232"/>
    </location>
</feature>
<feature type="domain" description="Rhodopsin" evidence="8">
    <location>
        <begin position="35"/>
        <end position="280"/>
    </location>
</feature>